<organism evidence="1 2">
    <name type="scientific">Trifolium pratense</name>
    <name type="common">Red clover</name>
    <dbReference type="NCBI Taxonomy" id="57577"/>
    <lineage>
        <taxon>Eukaryota</taxon>
        <taxon>Viridiplantae</taxon>
        <taxon>Streptophyta</taxon>
        <taxon>Embryophyta</taxon>
        <taxon>Tracheophyta</taxon>
        <taxon>Spermatophyta</taxon>
        <taxon>Magnoliopsida</taxon>
        <taxon>eudicotyledons</taxon>
        <taxon>Gunneridae</taxon>
        <taxon>Pentapetalae</taxon>
        <taxon>rosids</taxon>
        <taxon>fabids</taxon>
        <taxon>Fabales</taxon>
        <taxon>Fabaceae</taxon>
        <taxon>Papilionoideae</taxon>
        <taxon>50 kb inversion clade</taxon>
        <taxon>NPAAA clade</taxon>
        <taxon>Hologalegina</taxon>
        <taxon>IRL clade</taxon>
        <taxon>Trifolieae</taxon>
        <taxon>Trifolium</taxon>
    </lineage>
</organism>
<dbReference type="EMBL" id="ASHM01040477">
    <property type="protein sequence ID" value="PNX81735.1"/>
    <property type="molecule type" value="Genomic_DNA"/>
</dbReference>
<evidence type="ECO:0000313" key="2">
    <source>
        <dbReference type="Proteomes" id="UP000236291"/>
    </source>
</evidence>
<accession>A0A2K3LT60</accession>
<name>A0A2K3LT60_TRIPR</name>
<proteinExistence type="predicted"/>
<protein>
    <submittedName>
        <fullName evidence="1">Uncharacterized protein</fullName>
    </submittedName>
</protein>
<reference evidence="1 2" key="2">
    <citation type="journal article" date="2017" name="Front. Plant Sci.">
        <title>Gene Classification and Mining of Molecular Markers Useful in Red Clover (Trifolium pratense) Breeding.</title>
        <authorList>
            <person name="Istvanek J."/>
            <person name="Dluhosova J."/>
            <person name="Dluhos P."/>
            <person name="Patkova L."/>
            <person name="Nedelnik J."/>
            <person name="Repkova J."/>
        </authorList>
    </citation>
    <scope>NUCLEOTIDE SEQUENCE [LARGE SCALE GENOMIC DNA]</scope>
    <source>
        <strain evidence="2">cv. Tatra</strain>
        <tissue evidence="1">Young leaves</tissue>
    </source>
</reference>
<reference evidence="1 2" key="1">
    <citation type="journal article" date="2014" name="Am. J. Bot.">
        <title>Genome assembly and annotation for red clover (Trifolium pratense; Fabaceae).</title>
        <authorList>
            <person name="Istvanek J."/>
            <person name="Jaros M."/>
            <person name="Krenek A."/>
            <person name="Repkova J."/>
        </authorList>
    </citation>
    <scope>NUCLEOTIDE SEQUENCE [LARGE SCALE GENOMIC DNA]</scope>
    <source>
        <strain evidence="2">cv. Tatra</strain>
        <tissue evidence="1">Young leaves</tissue>
    </source>
</reference>
<comment type="caution">
    <text evidence="1">The sequence shown here is derived from an EMBL/GenBank/DDBJ whole genome shotgun (WGS) entry which is preliminary data.</text>
</comment>
<evidence type="ECO:0000313" key="1">
    <source>
        <dbReference type="EMBL" id="PNX81735.1"/>
    </source>
</evidence>
<dbReference type="Proteomes" id="UP000236291">
    <property type="component" value="Unassembled WGS sequence"/>
</dbReference>
<sequence>MSSSSVAHTTTYQIPKCGCNKTMRMFISNSSENPKRKYWKYVHFRWGLQAVDCSDGMMR</sequence>
<gene>
    <name evidence="1" type="ORF">L195_g037760</name>
</gene>
<dbReference type="AlphaFoldDB" id="A0A2K3LT60"/>